<dbReference type="STRING" id="333673.A0A3M0ILR1"/>
<evidence type="ECO:0000313" key="12">
    <source>
        <dbReference type="Proteomes" id="UP000269221"/>
    </source>
</evidence>
<dbReference type="PANTHER" id="PTHR41694">
    <property type="entry name" value="ENDOGENOUS RETROVIRUS GROUP K MEMBER POL PROTEIN"/>
    <property type="match status" value="1"/>
</dbReference>
<dbReference type="Gene3D" id="3.30.70.270">
    <property type="match status" value="2"/>
</dbReference>
<accession>A0A3M0ILR1</accession>
<dbReference type="Pfam" id="PF00078">
    <property type="entry name" value="RVT_1"/>
    <property type="match status" value="1"/>
</dbReference>
<dbReference type="GO" id="GO:0003964">
    <property type="term" value="F:RNA-directed DNA polymerase activity"/>
    <property type="evidence" value="ECO:0007669"/>
    <property type="project" value="UniProtKB-KW"/>
</dbReference>
<evidence type="ECO:0000256" key="4">
    <source>
        <dbReference type="ARBA" id="ARBA00022695"/>
    </source>
</evidence>
<organism evidence="11 12">
    <name type="scientific">Hirundo rustica rustica</name>
    <dbReference type="NCBI Taxonomy" id="333673"/>
    <lineage>
        <taxon>Eukaryota</taxon>
        <taxon>Metazoa</taxon>
        <taxon>Chordata</taxon>
        <taxon>Craniata</taxon>
        <taxon>Vertebrata</taxon>
        <taxon>Euteleostomi</taxon>
        <taxon>Archelosauria</taxon>
        <taxon>Archosauria</taxon>
        <taxon>Dinosauria</taxon>
        <taxon>Saurischia</taxon>
        <taxon>Theropoda</taxon>
        <taxon>Coelurosauria</taxon>
        <taxon>Aves</taxon>
        <taxon>Neognathae</taxon>
        <taxon>Neoaves</taxon>
        <taxon>Telluraves</taxon>
        <taxon>Australaves</taxon>
        <taxon>Passeriformes</taxon>
        <taxon>Sylvioidea</taxon>
        <taxon>Hirundinidae</taxon>
        <taxon>Hirundo</taxon>
    </lineage>
</organism>
<dbReference type="SUPFAM" id="SSF56672">
    <property type="entry name" value="DNA/RNA polymerases"/>
    <property type="match status" value="2"/>
</dbReference>
<comment type="similarity">
    <text evidence="1">Belongs to the beta type-B retroviral polymerase family. HERV class-II K(HML-2) pol subfamily.</text>
</comment>
<evidence type="ECO:0000256" key="7">
    <source>
        <dbReference type="ARBA" id="ARBA00022801"/>
    </source>
</evidence>
<keyword evidence="12" id="KW-1185">Reference proteome</keyword>
<name>A0A3M0ILR1_HIRRU</name>
<dbReference type="EC" id="3.1.26.4" evidence="2"/>
<keyword evidence="7" id="KW-0378">Hydrolase</keyword>
<evidence type="ECO:0000256" key="8">
    <source>
        <dbReference type="ARBA" id="ARBA00022918"/>
    </source>
</evidence>
<evidence type="ECO:0000256" key="6">
    <source>
        <dbReference type="ARBA" id="ARBA00022759"/>
    </source>
</evidence>
<evidence type="ECO:0000256" key="1">
    <source>
        <dbReference type="ARBA" id="ARBA00010879"/>
    </source>
</evidence>
<dbReference type="SUPFAM" id="SSF47943">
    <property type="entry name" value="Retrovirus capsid protein, N-terminal core domain"/>
    <property type="match status" value="1"/>
</dbReference>
<keyword evidence="8" id="KW-0695">RNA-directed DNA polymerase</keyword>
<keyword evidence="3" id="KW-0808">Transferase</keyword>
<dbReference type="Proteomes" id="UP000269221">
    <property type="component" value="Unassembled WGS sequence"/>
</dbReference>
<sequence length="574" mass="65464">MANPEQRPIGDVSVPLNTGDVREFKKEMGRLLEDPIGGAERLDQFLCLNIYTWVELQSILGILFTMEEREMIRHSGMRVWDRECQGPDQGDQKWPMQDPGWNNQNERHRQNMRDLRWMIIRGIREAVPKGQNIRKALSEHQGKDEALADWLERLRKALQLYSGVDPNTAAGQIESDKKFGLNDLVLIPEADNNLLGEVLIIALGIKIAPCERKLKTYSLTEEDNFEIRDTVWYTDEVGKLNIQSISIEIQNPEIPIRVKQYPISLEGWKGLKPVVENSVHQGVLESCVSPHNTPILPVKPDGSYRLVQDLRAAAATEERPTQKLNWKTDSPVWVEQWPLSKEKLEALQELVDEQLAKGHIVETTSPWNSPVFVIKKANKGKWRLLHDLHQINNVIEDMGSLQPGMPSPAMLPQNWNLAIILIKDCFFQIPLHPDDDPRFTFSVPTLNRKAPRKRYHRKFLPQGMKNSPSICQWYLSSLLSPVHTAVGEAIILHYRDDVLVCAPSDDLLSHVLDLTINSLVAAGFELQEEKILRMPPWKYLGLETGKQTIVPQKLVVKNNIRTLADVQQLCGSLN</sequence>
<evidence type="ECO:0000256" key="2">
    <source>
        <dbReference type="ARBA" id="ARBA00012180"/>
    </source>
</evidence>
<dbReference type="InterPro" id="IPR043502">
    <property type="entry name" value="DNA/RNA_pol_sf"/>
</dbReference>
<feature type="region of interest" description="Disordered" evidence="9">
    <location>
        <begin position="85"/>
        <end position="106"/>
    </location>
</feature>
<dbReference type="GO" id="GO:0019068">
    <property type="term" value="P:virion assembly"/>
    <property type="evidence" value="ECO:0007669"/>
    <property type="project" value="InterPro"/>
</dbReference>
<dbReference type="PANTHER" id="PTHR41694:SF3">
    <property type="entry name" value="RNA-DIRECTED DNA POLYMERASE-RELATED"/>
    <property type="match status" value="1"/>
</dbReference>
<evidence type="ECO:0000256" key="3">
    <source>
        <dbReference type="ARBA" id="ARBA00022679"/>
    </source>
</evidence>
<proteinExistence type="inferred from homology"/>
<dbReference type="Gene3D" id="1.10.375.10">
    <property type="entry name" value="Human Immunodeficiency Virus Type 1 Capsid Protein"/>
    <property type="match status" value="1"/>
</dbReference>
<keyword evidence="6" id="KW-0255">Endonuclease</keyword>
<evidence type="ECO:0000256" key="5">
    <source>
        <dbReference type="ARBA" id="ARBA00022722"/>
    </source>
</evidence>
<dbReference type="InterPro" id="IPR043128">
    <property type="entry name" value="Rev_trsase/Diguanyl_cyclase"/>
</dbReference>
<keyword evidence="5" id="KW-0540">Nuclease</keyword>
<dbReference type="InterPro" id="IPR000477">
    <property type="entry name" value="RT_dom"/>
</dbReference>
<comment type="caution">
    <text evidence="11">The sequence shown here is derived from an EMBL/GenBank/DDBJ whole genome shotgun (WGS) entry which is preliminary data.</text>
</comment>
<protein>
    <recommendedName>
        <fullName evidence="2">ribonuclease H</fullName>
        <ecNumber evidence="2">3.1.26.4</ecNumber>
    </recommendedName>
</protein>
<dbReference type="InterPro" id="IPR003036">
    <property type="entry name" value="Gag_P30"/>
</dbReference>
<dbReference type="OrthoDB" id="548799at2759"/>
<dbReference type="Pfam" id="PF02093">
    <property type="entry name" value="Gag_p30"/>
    <property type="match status" value="1"/>
</dbReference>
<dbReference type="PROSITE" id="PS50878">
    <property type="entry name" value="RT_POL"/>
    <property type="match status" value="1"/>
</dbReference>
<dbReference type="InterPro" id="IPR008919">
    <property type="entry name" value="Retrov_capsid_N"/>
</dbReference>
<evidence type="ECO:0000313" key="11">
    <source>
        <dbReference type="EMBL" id="RMB89000.1"/>
    </source>
</evidence>
<dbReference type="AlphaFoldDB" id="A0A3M0ILR1"/>
<dbReference type="GO" id="GO:0035613">
    <property type="term" value="F:RNA stem-loop binding"/>
    <property type="evidence" value="ECO:0007669"/>
    <property type="project" value="TreeGrafter"/>
</dbReference>
<gene>
    <name evidence="11" type="ORF">DUI87_34649</name>
</gene>
<dbReference type="EMBL" id="QRBI01000306">
    <property type="protein sequence ID" value="RMB89000.1"/>
    <property type="molecule type" value="Genomic_DNA"/>
</dbReference>
<evidence type="ECO:0000256" key="9">
    <source>
        <dbReference type="SAM" id="MobiDB-lite"/>
    </source>
</evidence>
<dbReference type="Gene3D" id="3.10.10.10">
    <property type="entry name" value="HIV Type 1 Reverse Transcriptase, subunit A, domain 1"/>
    <property type="match status" value="2"/>
</dbReference>
<evidence type="ECO:0000259" key="10">
    <source>
        <dbReference type="PROSITE" id="PS50878"/>
    </source>
</evidence>
<feature type="domain" description="Reverse transcriptase" evidence="10">
    <location>
        <begin position="355"/>
        <end position="544"/>
    </location>
</feature>
<dbReference type="GO" id="GO:0004523">
    <property type="term" value="F:RNA-DNA hybrid ribonuclease activity"/>
    <property type="evidence" value="ECO:0007669"/>
    <property type="project" value="UniProtKB-EC"/>
</dbReference>
<keyword evidence="4" id="KW-0548">Nucleotidyltransferase</keyword>
<reference evidence="11 12" key="1">
    <citation type="submission" date="2018-07" db="EMBL/GenBank/DDBJ databases">
        <title>A high quality draft genome assembly of the barn swallow (H. rustica rustica).</title>
        <authorList>
            <person name="Formenti G."/>
            <person name="Chiara M."/>
            <person name="Poveda L."/>
            <person name="Francoijs K.-J."/>
            <person name="Bonisoli-Alquati A."/>
            <person name="Canova L."/>
            <person name="Gianfranceschi L."/>
            <person name="Horner D.S."/>
            <person name="Saino N."/>
        </authorList>
    </citation>
    <scope>NUCLEOTIDE SEQUENCE [LARGE SCALE GENOMIC DNA]</scope>
    <source>
        <strain evidence="11">Chelidonia</strain>
        <tissue evidence="11">Blood</tissue>
    </source>
</reference>